<organism evidence="2 3">
    <name type="scientific">Enterococcus pallens ATCC BAA-351</name>
    <dbReference type="NCBI Taxonomy" id="1158607"/>
    <lineage>
        <taxon>Bacteria</taxon>
        <taxon>Bacillati</taxon>
        <taxon>Bacillota</taxon>
        <taxon>Bacilli</taxon>
        <taxon>Lactobacillales</taxon>
        <taxon>Enterococcaceae</taxon>
        <taxon>Enterococcus</taxon>
    </lineage>
</organism>
<evidence type="ECO:0000313" key="3">
    <source>
        <dbReference type="Proteomes" id="UP000013782"/>
    </source>
</evidence>
<sequence>MIIRKATIDDTTLLIRLRLDYLLEDGAILVPEEECILRRQLKDYFSKHLSNNTFIGILAEVDTHVVAVAYLAISEKPANLSFITGKTGTLLNVLTYLEYRKQGIATKVLEKLIEEAKLISVSSIDLSATTEGKYLYKKLGFLVSNYTTMKLSLM</sequence>
<dbReference type="AlphaFoldDB" id="R2SYH2"/>
<dbReference type="STRING" id="160454.RV10_GL003881"/>
<dbReference type="InterPro" id="IPR016181">
    <property type="entry name" value="Acyl_CoA_acyltransferase"/>
</dbReference>
<dbReference type="eggNOG" id="COG0456">
    <property type="taxonomic scope" value="Bacteria"/>
</dbReference>
<dbReference type="PROSITE" id="PS51186">
    <property type="entry name" value="GNAT"/>
    <property type="match status" value="1"/>
</dbReference>
<dbReference type="CDD" id="cd04301">
    <property type="entry name" value="NAT_SF"/>
    <property type="match status" value="1"/>
</dbReference>
<dbReference type="EMBL" id="AJAQ01000018">
    <property type="protein sequence ID" value="EOH93039.1"/>
    <property type="molecule type" value="Genomic_DNA"/>
</dbReference>
<protein>
    <recommendedName>
        <fullName evidence="1">N-acetyltransferase domain-containing protein</fullName>
    </recommendedName>
</protein>
<dbReference type="PATRIC" id="fig|1158607.3.peg.2668"/>
<dbReference type="Gene3D" id="3.40.630.30">
    <property type="match status" value="1"/>
</dbReference>
<dbReference type="GO" id="GO:0016747">
    <property type="term" value="F:acyltransferase activity, transferring groups other than amino-acyl groups"/>
    <property type="evidence" value="ECO:0007669"/>
    <property type="project" value="InterPro"/>
</dbReference>
<accession>R2SYH2</accession>
<gene>
    <name evidence="2" type="ORF">UAU_02681</name>
</gene>
<reference evidence="2 3" key="1">
    <citation type="submission" date="2013-02" db="EMBL/GenBank/DDBJ databases">
        <title>The Genome Sequence of Enterococcus pallens BAA-351.</title>
        <authorList>
            <consortium name="The Broad Institute Genome Sequencing Platform"/>
            <consortium name="The Broad Institute Genome Sequencing Center for Infectious Disease"/>
            <person name="Earl A.M."/>
            <person name="Gilmore M.S."/>
            <person name="Lebreton F."/>
            <person name="Walker B."/>
            <person name="Young S.K."/>
            <person name="Zeng Q."/>
            <person name="Gargeya S."/>
            <person name="Fitzgerald M."/>
            <person name="Haas B."/>
            <person name="Abouelleil A."/>
            <person name="Alvarado L."/>
            <person name="Arachchi H.M."/>
            <person name="Berlin A.M."/>
            <person name="Chapman S.B."/>
            <person name="Dewar J."/>
            <person name="Goldberg J."/>
            <person name="Griggs A."/>
            <person name="Gujja S."/>
            <person name="Hansen M."/>
            <person name="Howarth C."/>
            <person name="Imamovic A."/>
            <person name="Larimer J."/>
            <person name="McCowan C."/>
            <person name="Murphy C."/>
            <person name="Neiman D."/>
            <person name="Pearson M."/>
            <person name="Priest M."/>
            <person name="Roberts A."/>
            <person name="Saif S."/>
            <person name="Shea T."/>
            <person name="Sisk P."/>
            <person name="Sykes S."/>
            <person name="Wortman J."/>
            <person name="Nusbaum C."/>
            <person name="Birren B."/>
        </authorList>
    </citation>
    <scope>NUCLEOTIDE SEQUENCE [LARGE SCALE GENOMIC DNA]</scope>
    <source>
        <strain evidence="2 3">ATCC BAA-351</strain>
    </source>
</reference>
<comment type="caution">
    <text evidence="2">The sequence shown here is derived from an EMBL/GenBank/DDBJ whole genome shotgun (WGS) entry which is preliminary data.</text>
</comment>
<evidence type="ECO:0000313" key="2">
    <source>
        <dbReference type="EMBL" id="EOH93039.1"/>
    </source>
</evidence>
<dbReference type="RefSeq" id="WP_010757668.1">
    <property type="nucleotide sequence ID" value="NZ_ASWD01000001.1"/>
</dbReference>
<dbReference type="Proteomes" id="UP000013782">
    <property type="component" value="Unassembled WGS sequence"/>
</dbReference>
<dbReference type="SUPFAM" id="SSF55729">
    <property type="entry name" value="Acyl-CoA N-acyltransferases (Nat)"/>
    <property type="match status" value="1"/>
</dbReference>
<evidence type="ECO:0000259" key="1">
    <source>
        <dbReference type="PROSITE" id="PS51186"/>
    </source>
</evidence>
<keyword evidence="3" id="KW-1185">Reference proteome</keyword>
<dbReference type="Pfam" id="PF00583">
    <property type="entry name" value="Acetyltransf_1"/>
    <property type="match status" value="1"/>
</dbReference>
<dbReference type="InterPro" id="IPR000182">
    <property type="entry name" value="GNAT_dom"/>
</dbReference>
<dbReference type="OrthoDB" id="65897at2"/>
<dbReference type="HOGENOM" id="CLU_013985_35_2_9"/>
<name>R2SYH2_9ENTE</name>
<feature type="domain" description="N-acetyltransferase" evidence="1">
    <location>
        <begin position="1"/>
        <end position="154"/>
    </location>
</feature>
<proteinExistence type="predicted"/>